<reference evidence="1" key="1">
    <citation type="submission" date="2019-09" db="EMBL/GenBank/DDBJ databases">
        <authorList>
            <consortium name="PulseNet: The National Subtyping Network for Foodborne Disease Surveillance"/>
            <person name="Tarr C.L."/>
            <person name="Trees E."/>
            <person name="Katz L.S."/>
            <person name="Carleton-Romer H.A."/>
            <person name="Stroika S."/>
            <person name="Kucerova Z."/>
            <person name="Roache K.F."/>
            <person name="Sabol A.L."/>
            <person name="Besser J."/>
            <person name="Gerner-Smidt P."/>
        </authorList>
    </citation>
    <scope>NUCLEOTIDE SEQUENCE</scope>
    <source>
        <strain evidence="1">PNUSAS096930</strain>
    </source>
</reference>
<evidence type="ECO:0000313" key="1">
    <source>
        <dbReference type="EMBL" id="ECU4779795.1"/>
    </source>
</evidence>
<proteinExistence type="predicted"/>
<feature type="non-terminal residue" evidence="1">
    <location>
        <position position="107"/>
    </location>
</feature>
<dbReference type="AlphaFoldDB" id="A0A605RTA9"/>
<sequence length="107" mass="12119">MNLKELLNDILKLIGLTLAPVNSNSETITLIELDKDSGKYYVKPVSGKKVSRNIHEFEHILKDLLEFGYANVESSLGGSGSSRHHPETILSNLPYIEHFKYKNKKHI</sequence>
<dbReference type="EMBL" id="AAKQAW010000210">
    <property type="protein sequence ID" value="ECU4779795.1"/>
    <property type="molecule type" value="Genomic_DNA"/>
</dbReference>
<accession>A0A605RTA9</accession>
<name>A0A605RTA9_SALER</name>
<gene>
    <name evidence="1" type="ORF">F2D87_23155</name>
</gene>
<comment type="caution">
    <text evidence="1">The sequence shown here is derived from an EMBL/GenBank/DDBJ whole genome shotgun (WGS) entry which is preliminary data.</text>
</comment>
<organism evidence="1">
    <name type="scientific">Salmonella enterica</name>
    <name type="common">Salmonella choleraesuis</name>
    <dbReference type="NCBI Taxonomy" id="28901"/>
    <lineage>
        <taxon>Bacteria</taxon>
        <taxon>Pseudomonadati</taxon>
        <taxon>Pseudomonadota</taxon>
        <taxon>Gammaproteobacteria</taxon>
        <taxon>Enterobacterales</taxon>
        <taxon>Enterobacteriaceae</taxon>
        <taxon>Salmonella</taxon>
    </lineage>
</organism>
<protein>
    <submittedName>
        <fullName evidence="1">DUF262 domain-containing protein</fullName>
    </submittedName>
</protein>